<evidence type="ECO:0000259" key="4">
    <source>
        <dbReference type="PROSITE" id="PS50977"/>
    </source>
</evidence>
<keyword evidence="3" id="KW-0812">Transmembrane</keyword>
<keyword evidence="1 2" id="KW-0238">DNA-binding</keyword>
<dbReference type="InterPro" id="IPR050109">
    <property type="entry name" value="HTH-type_TetR-like_transc_reg"/>
</dbReference>
<feature type="domain" description="HTH tetR-type" evidence="4">
    <location>
        <begin position="24"/>
        <end position="84"/>
    </location>
</feature>
<dbReference type="GO" id="GO:0006355">
    <property type="term" value="P:regulation of DNA-templated transcription"/>
    <property type="evidence" value="ECO:0007669"/>
    <property type="project" value="UniProtKB-ARBA"/>
</dbReference>
<evidence type="ECO:0000256" key="3">
    <source>
        <dbReference type="SAM" id="Phobius"/>
    </source>
</evidence>
<dbReference type="SUPFAM" id="SSF46689">
    <property type="entry name" value="Homeodomain-like"/>
    <property type="match status" value="1"/>
</dbReference>
<protein>
    <submittedName>
        <fullName evidence="5">TetR/AcrR family transcriptional regulator</fullName>
    </submittedName>
</protein>
<dbReference type="SUPFAM" id="SSF48498">
    <property type="entry name" value="Tetracyclin repressor-like, C-terminal domain"/>
    <property type="match status" value="1"/>
</dbReference>
<proteinExistence type="predicted"/>
<dbReference type="InterPro" id="IPR009057">
    <property type="entry name" value="Homeodomain-like_sf"/>
</dbReference>
<keyword evidence="3" id="KW-1133">Transmembrane helix</keyword>
<accession>A0A9X2SAM2</accession>
<dbReference type="Pfam" id="PF00440">
    <property type="entry name" value="TetR_N"/>
    <property type="match status" value="1"/>
</dbReference>
<reference evidence="5" key="1">
    <citation type="submission" date="2022-08" db="EMBL/GenBank/DDBJ databases">
        <title>The genomic sequence of strain Paenibacillus sp. SCIV0701.</title>
        <authorList>
            <person name="Zhao H."/>
        </authorList>
    </citation>
    <scope>NUCLEOTIDE SEQUENCE</scope>
    <source>
        <strain evidence="5">SCIV0701</strain>
    </source>
</reference>
<dbReference type="PANTHER" id="PTHR30055">
    <property type="entry name" value="HTH-TYPE TRANSCRIPTIONAL REGULATOR RUTR"/>
    <property type="match status" value="1"/>
</dbReference>
<dbReference type="PRINTS" id="PR00455">
    <property type="entry name" value="HTHTETR"/>
</dbReference>
<dbReference type="AlphaFoldDB" id="A0A9X2SAM2"/>
<keyword evidence="3" id="KW-0472">Membrane</keyword>
<evidence type="ECO:0000256" key="1">
    <source>
        <dbReference type="ARBA" id="ARBA00023125"/>
    </source>
</evidence>
<feature type="DNA-binding region" description="H-T-H motif" evidence="2">
    <location>
        <begin position="47"/>
        <end position="66"/>
    </location>
</feature>
<dbReference type="InterPro" id="IPR001647">
    <property type="entry name" value="HTH_TetR"/>
</dbReference>
<dbReference type="EMBL" id="JANIPJ010000017">
    <property type="protein sequence ID" value="MCR2806466.1"/>
    <property type="molecule type" value="Genomic_DNA"/>
</dbReference>
<organism evidence="5 6">
    <name type="scientific">Paenibacillus soyae</name>
    <dbReference type="NCBI Taxonomy" id="2969249"/>
    <lineage>
        <taxon>Bacteria</taxon>
        <taxon>Bacillati</taxon>
        <taxon>Bacillota</taxon>
        <taxon>Bacilli</taxon>
        <taxon>Bacillales</taxon>
        <taxon>Paenibacillaceae</taxon>
        <taxon>Paenibacillus</taxon>
    </lineage>
</organism>
<evidence type="ECO:0000313" key="6">
    <source>
        <dbReference type="Proteomes" id="UP001141950"/>
    </source>
</evidence>
<gene>
    <name evidence="5" type="ORF">NQZ67_21525</name>
</gene>
<dbReference type="GO" id="GO:0003677">
    <property type="term" value="F:DNA binding"/>
    <property type="evidence" value="ECO:0007669"/>
    <property type="project" value="UniProtKB-UniRule"/>
</dbReference>
<dbReference type="PROSITE" id="PS50977">
    <property type="entry name" value="HTH_TETR_2"/>
    <property type="match status" value="1"/>
</dbReference>
<comment type="caution">
    <text evidence="5">The sequence shown here is derived from an EMBL/GenBank/DDBJ whole genome shotgun (WGS) entry which is preliminary data.</text>
</comment>
<sequence length="223" mass="25302">MRDQKEQWLAELLRLADGDEGKKTAKQARILEAAIDMFATKGFAATSTSEIAQKAGVAEGTIFRHYKTKKDLLLSIAGPIAVKLVAPFLMRDFAKMLELPYERVDDFFRAVAKDRLRFARGNMKLIRILVHEIPFHPELLEQAKTLFRDIVAARIQKVIAHFQSLGQIKEEQPWIIMRTAASLFIGLAVSHLVLMPDVPFDEEKEIDRIVDLLMHGISPRAPE</sequence>
<dbReference type="Gene3D" id="1.10.357.10">
    <property type="entry name" value="Tetracycline Repressor, domain 2"/>
    <property type="match status" value="1"/>
</dbReference>
<feature type="transmembrane region" description="Helical" evidence="3">
    <location>
        <begin position="72"/>
        <end position="90"/>
    </location>
</feature>
<dbReference type="Proteomes" id="UP001141950">
    <property type="component" value="Unassembled WGS sequence"/>
</dbReference>
<evidence type="ECO:0000256" key="2">
    <source>
        <dbReference type="PROSITE-ProRule" id="PRU00335"/>
    </source>
</evidence>
<dbReference type="InterPro" id="IPR036271">
    <property type="entry name" value="Tet_transcr_reg_TetR-rel_C_sf"/>
</dbReference>
<keyword evidence="6" id="KW-1185">Reference proteome</keyword>
<name>A0A9X2SAM2_9BACL</name>
<evidence type="ECO:0000313" key="5">
    <source>
        <dbReference type="EMBL" id="MCR2806466.1"/>
    </source>
</evidence>
<dbReference type="PANTHER" id="PTHR30055:SF222">
    <property type="entry name" value="REGULATORY PROTEIN"/>
    <property type="match status" value="1"/>
</dbReference>
<dbReference type="RefSeq" id="WP_257449920.1">
    <property type="nucleotide sequence ID" value="NZ_JANIPJ010000017.1"/>
</dbReference>